<sequence>HLCRTMKMMRELSQLSDKDIALKMVDIINFMAEKGMGVATFLHYLSWNVQVPVHMASEEGVIRHARTALMSSPQLSGIIEHWLKPPRKHLKGISTLGAKDVLERWAVESIKSCISSEMREFSPLLHSSPDDMSEDTLLSVNLKDDIKTMKATMPTFWDLMNYCRYQKELSIYLKACGLGGKAGDTTHLFGLTMSQSWVHKGIATLSESNRQRMLKDVAEHTIYGGHDNLNLSFKVFESRKSKQTRFDSGTAGTVYIVKNATIPPPSRLAYQKQRAIGSLNPITARDVYLHEITAAPRLRPFHIHLIKRFLLDIPHFVVFEAHHPDDPIFCPPPPIEGLPTGPEHATCQYMLDTVPMEEASQDGNCQVLEEWLRQLKLDGDRARSERNEDRLLIWIGDQLTTIRI</sequence>
<comment type="caution">
    <text evidence="1">The sequence shown here is derived from an EMBL/GenBank/DDBJ whole genome shotgun (WGS) entry which is preliminary data.</text>
</comment>
<keyword evidence="2" id="KW-1185">Reference proteome</keyword>
<feature type="non-terminal residue" evidence="1">
    <location>
        <position position="404"/>
    </location>
</feature>
<evidence type="ECO:0000313" key="1">
    <source>
        <dbReference type="EMBL" id="KAI0085960.1"/>
    </source>
</evidence>
<proteinExistence type="predicted"/>
<organism evidence="1 2">
    <name type="scientific">Irpex rosettiformis</name>
    <dbReference type="NCBI Taxonomy" id="378272"/>
    <lineage>
        <taxon>Eukaryota</taxon>
        <taxon>Fungi</taxon>
        <taxon>Dikarya</taxon>
        <taxon>Basidiomycota</taxon>
        <taxon>Agaricomycotina</taxon>
        <taxon>Agaricomycetes</taxon>
        <taxon>Polyporales</taxon>
        <taxon>Irpicaceae</taxon>
        <taxon>Irpex</taxon>
    </lineage>
</organism>
<name>A0ACB8TVB8_9APHY</name>
<evidence type="ECO:0000313" key="2">
    <source>
        <dbReference type="Proteomes" id="UP001055072"/>
    </source>
</evidence>
<dbReference type="Proteomes" id="UP001055072">
    <property type="component" value="Unassembled WGS sequence"/>
</dbReference>
<protein>
    <submittedName>
        <fullName evidence="1">Uncharacterized protein</fullName>
    </submittedName>
</protein>
<feature type="non-terminal residue" evidence="1">
    <location>
        <position position="1"/>
    </location>
</feature>
<gene>
    <name evidence="1" type="ORF">BDY19DRAFT_870850</name>
</gene>
<dbReference type="EMBL" id="MU274927">
    <property type="protein sequence ID" value="KAI0085960.1"/>
    <property type="molecule type" value="Genomic_DNA"/>
</dbReference>
<accession>A0ACB8TVB8</accession>
<reference evidence="1" key="1">
    <citation type="journal article" date="2021" name="Environ. Microbiol.">
        <title>Gene family expansions and transcriptome signatures uncover fungal adaptations to wood decay.</title>
        <authorList>
            <person name="Hage H."/>
            <person name="Miyauchi S."/>
            <person name="Viragh M."/>
            <person name="Drula E."/>
            <person name="Min B."/>
            <person name="Chaduli D."/>
            <person name="Navarro D."/>
            <person name="Favel A."/>
            <person name="Norest M."/>
            <person name="Lesage-Meessen L."/>
            <person name="Balint B."/>
            <person name="Merenyi Z."/>
            <person name="de Eugenio L."/>
            <person name="Morin E."/>
            <person name="Martinez A.T."/>
            <person name="Baldrian P."/>
            <person name="Stursova M."/>
            <person name="Martinez M.J."/>
            <person name="Novotny C."/>
            <person name="Magnuson J.K."/>
            <person name="Spatafora J.W."/>
            <person name="Maurice S."/>
            <person name="Pangilinan J."/>
            <person name="Andreopoulos W."/>
            <person name="LaButti K."/>
            <person name="Hundley H."/>
            <person name="Na H."/>
            <person name="Kuo A."/>
            <person name="Barry K."/>
            <person name="Lipzen A."/>
            <person name="Henrissat B."/>
            <person name="Riley R."/>
            <person name="Ahrendt S."/>
            <person name="Nagy L.G."/>
            <person name="Grigoriev I.V."/>
            <person name="Martin F."/>
            <person name="Rosso M.N."/>
        </authorList>
    </citation>
    <scope>NUCLEOTIDE SEQUENCE</scope>
    <source>
        <strain evidence="1">CBS 384.51</strain>
    </source>
</reference>